<dbReference type="AlphaFoldDB" id="A0A6G4WNJ2"/>
<dbReference type="GO" id="GO:0015871">
    <property type="term" value="P:choline transport"/>
    <property type="evidence" value="ECO:0007669"/>
    <property type="project" value="TreeGrafter"/>
</dbReference>
<keyword evidence="5 7" id="KW-1133">Transmembrane helix</keyword>
<dbReference type="Gene3D" id="1.10.3720.10">
    <property type="entry name" value="MetI-like"/>
    <property type="match status" value="1"/>
</dbReference>
<feature type="transmembrane region" description="Helical" evidence="7">
    <location>
        <begin position="122"/>
        <end position="140"/>
    </location>
</feature>
<dbReference type="EMBL" id="JAAKZF010000118">
    <property type="protein sequence ID" value="NGO55670.1"/>
    <property type="molecule type" value="Genomic_DNA"/>
</dbReference>
<dbReference type="InterPro" id="IPR035906">
    <property type="entry name" value="MetI-like_sf"/>
</dbReference>
<keyword evidence="4 7" id="KW-0812">Transmembrane</keyword>
<dbReference type="InterPro" id="IPR000515">
    <property type="entry name" value="MetI-like"/>
</dbReference>
<keyword evidence="3" id="KW-1003">Cell membrane</keyword>
<dbReference type="RefSeq" id="WP_165034019.1">
    <property type="nucleotide sequence ID" value="NZ_JAAKZF010000118.1"/>
</dbReference>
<comment type="subcellular location">
    <subcellularLocation>
        <location evidence="1">Cell membrane</location>
        <topology evidence="1">Multi-pass membrane protein</topology>
    </subcellularLocation>
</comment>
<feature type="transmembrane region" description="Helical" evidence="7">
    <location>
        <begin position="152"/>
        <end position="170"/>
    </location>
</feature>
<keyword evidence="6 7" id="KW-0472">Membrane</keyword>
<feature type="domain" description="ABC transmembrane type-1" evidence="8">
    <location>
        <begin position="31"/>
        <end position="140"/>
    </location>
</feature>
<keyword evidence="10" id="KW-1185">Reference proteome</keyword>
<evidence type="ECO:0000256" key="4">
    <source>
        <dbReference type="ARBA" id="ARBA00022692"/>
    </source>
</evidence>
<sequence>MCTTGQGIAKAQRRYSVTTLCSVSELAWKVVPIWDLLQTIPLLVFLTPMLMFFQIGEFPAFLAICAYAIVPMIRYTHHELTSTPNDLIEAAVAAGASESQIMREIRIPARLRAFSLGVNQTIMYSFAMLVIAALIGNDRARPAKSTWPKGQANVGLGIAAGFFMAVWPWSSTDSSSSQATAHTWSIGDPAGNSEKWTKPMDARSDRKTLFLFYLTPELPGI</sequence>
<evidence type="ECO:0000313" key="9">
    <source>
        <dbReference type="EMBL" id="NGO55670.1"/>
    </source>
</evidence>
<dbReference type="PANTHER" id="PTHR47737:SF1">
    <property type="entry name" value="GLYCINE BETAINE_PROLINE BETAINE TRANSPORT SYSTEM PERMEASE PROTEIN PROW"/>
    <property type="match status" value="1"/>
</dbReference>
<protein>
    <submittedName>
        <fullName evidence="9">ABC transporter permease subunit</fullName>
    </submittedName>
</protein>
<name>A0A6G4WNJ2_9HYPH</name>
<evidence type="ECO:0000256" key="3">
    <source>
        <dbReference type="ARBA" id="ARBA00022475"/>
    </source>
</evidence>
<evidence type="ECO:0000313" key="10">
    <source>
        <dbReference type="Proteomes" id="UP001642900"/>
    </source>
</evidence>
<dbReference type="Proteomes" id="UP001642900">
    <property type="component" value="Unassembled WGS sequence"/>
</dbReference>
<dbReference type="GO" id="GO:0005275">
    <property type="term" value="F:amine transmembrane transporter activity"/>
    <property type="evidence" value="ECO:0007669"/>
    <property type="project" value="TreeGrafter"/>
</dbReference>
<dbReference type="Pfam" id="PF00528">
    <property type="entry name" value="BPD_transp_1"/>
    <property type="match status" value="1"/>
</dbReference>
<accession>A0A6G4WNJ2</accession>
<evidence type="ECO:0000256" key="5">
    <source>
        <dbReference type="ARBA" id="ARBA00022989"/>
    </source>
</evidence>
<evidence type="ECO:0000259" key="8">
    <source>
        <dbReference type="Pfam" id="PF00528"/>
    </source>
</evidence>
<gene>
    <name evidence="9" type="ORF">G6N73_32380</name>
</gene>
<proteinExistence type="predicted"/>
<dbReference type="CDD" id="cd06261">
    <property type="entry name" value="TM_PBP2"/>
    <property type="match status" value="1"/>
</dbReference>
<evidence type="ECO:0000256" key="6">
    <source>
        <dbReference type="ARBA" id="ARBA00023136"/>
    </source>
</evidence>
<dbReference type="GO" id="GO:0043190">
    <property type="term" value="C:ATP-binding cassette (ABC) transporter complex"/>
    <property type="evidence" value="ECO:0007669"/>
    <property type="project" value="TreeGrafter"/>
</dbReference>
<dbReference type="SUPFAM" id="SSF161098">
    <property type="entry name" value="MetI-like"/>
    <property type="match status" value="1"/>
</dbReference>
<dbReference type="GO" id="GO:0031460">
    <property type="term" value="P:glycine betaine transport"/>
    <property type="evidence" value="ECO:0007669"/>
    <property type="project" value="TreeGrafter"/>
</dbReference>
<dbReference type="GO" id="GO:0015226">
    <property type="term" value="F:carnitine transmembrane transporter activity"/>
    <property type="evidence" value="ECO:0007669"/>
    <property type="project" value="TreeGrafter"/>
</dbReference>
<dbReference type="PANTHER" id="PTHR47737">
    <property type="entry name" value="GLYCINE BETAINE/PROLINE BETAINE TRANSPORT SYSTEM PERMEASE PROTEIN PROW"/>
    <property type="match status" value="1"/>
</dbReference>
<evidence type="ECO:0000256" key="2">
    <source>
        <dbReference type="ARBA" id="ARBA00022448"/>
    </source>
</evidence>
<reference evidence="9 10" key="1">
    <citation type="submission" date="2020-02" db="EMBL/GenBank/DDBJ databases">
        <title>Genome sequence of strain CCNWXJ40-4.</title>
        <authorList>
            <person name="Gao J."/>
            <person name="Sun J."/>
        </authorList>
    </citation>
    <scope>NUCLEOTIDE SEQUENCE [LARGE SCALE GENOMIC DNA]</scope>
    <source>
        <strain evidence="9 10">CCNWXJ 40-4</strain>
    </source>
</reference>
<keyword evidence="2" id="KW-0813">Transport</keyword>
<comment type="caution">
    <text evidence="9">The sequence shown here is derived from an EMBL/GenBank/DDBJ whole genome shotgun (WGS) entry which is preliminary data.</text>
</comment>
<evidence type="ECO:0000256" key="1">
    <source>
        <dbReference type="ARBA" id="ARBA00004651"/>
    </source>
</evidence>
<feature type="transmembrane region" description="Helical" evidence="7">
    <location>
        <begin position="60"/>
        <end position="77"/>
    </location>
</feature>
<evidence type="ECO:0000256" key="7">
    <source>
        <dbReference type="SAM" id="Phobius"/>
    </source>
</evidence>
<organism evidence="9 10">
    <name type="scientific">Allomesorhizobium camelthorni</name>
    <dbReference type="NCBI Taxonomy" id="475069"/>
    <lineage>
        <taxon>Bacteria</taxon>
        <taxon>Pseudomonadati</taxon>
        <taxon>Pseudomonadota</taxon>
        <taxon>Alphaproteobacteria</taxon>
        <taxon>Hyphomicrobiales</taxon>
        <taxon>Phyllobacteriaceae</taxon>
        <taxon>Allomesorhizobium</taxon>
    </lineage>
</organism>